<accession>A0A086N3D7</accession>
<reference evidence="1 2" key="1">
    <citation type="submission" date="2014-05" db="EMBL/GenBank/DDBJ databases">
        <title>Complete genome sequence of the Streptomyces mutabilis TRM45540.</title>
        <authorList>
            <person name="Luo X."/>
            <person name="Zhang L."/>
        </authorList>
    </citation>
    <scope>NUCLEOTIDE SEQUENCE [LARGE SCALE GENOMIC DNA]</scope>
    <source>
        <strain evidence="1 2">TRM45540</strain>
    </source>
</reference>
<evidence type="ECO:0000313" key="2">
    <source>
        <dbReference type="Proteomes" id="UP000029095"/>
    </source>
</evidence>
<keyword evidence="2" id="KW-1185">Reference proteome</keyword>
<dbReference type="HOGENOM" id="CLU_2156978_0_0_11"/>
<sequence length="111" mass="12368">MNRAANLARRLAAVEQQRDRRRLAHTYRLADGRTVRLSTLAMLRTFTAGLALNGKQPTEPPPTARDMAQLLPDADTSMIGRSMRAVAAEWCQAYDEGRLVALYRKEESAAP</sequence>
<dbReference type="RefSeq" id="WP_043373231.1">
    <property type="nucleotide sequence ID" value="NZ_KN039946.1"/>
</dbReference>
<dbReference type="EMBL" id="JNFQ01000001">
    <property type="protein sequence ID" value="KFG75655.1"/>
    <property type="molecule type" value="Genomic_DNA"/>
</dbReference>
<gene>
    <name evidence="1" type="ORF">FM21_05895</name>
</gene>
<protein>
    <submittedName>
        <fullName evidence="1">Uncharacterized protein</fullName>
    </submittedName>
</protein>
<dbReference type="AlphaFoldDB" id="A0A086N3D7"/>
<comment type="caution">
    <text evidence="1">The sequence shown here is derived from an EMBL/GenBank/DDBJ whole genome shotgun (WGS) entry which is preliminary data.</text>
</comment>
<evidence type="ECO:0000313" key="1">
    <source>
        <dbReference type="EMBL" id="KFG75655.1"/>
    </source>
</evidence>
<dbReference type="Proteomes" id="UP000029095">
    <property type="component" value="Unassembled WGS sequence"/>
</dbReference>
<name>A0A086N3D7_9ACTN</name>
<proteinExistence type="predicted"/>
<organism evidence="1 2">
    <name type="scientific">Streptomyces mutabilis</name>
    <dbReference type="NCBI Taxonomy" id="67332"/>
    <lineage>
        <taxon>Bacteria</taxon>
        <taxon>Bacillati</taxon>
        <taxon>Actinomycetota</taxon>
        <taxon>Actinomycetes</taxon>
        <taxon>Kitasatosporales</taxon>
        <taxon>Streptomycetaceae</taxon>
        <taxon>Streptomyces</taxon>
    </lineage>
</organism>